<feature type="domain" description="Zinc finger PHD-type" evidence="5">
    <location>
        <begin position="279"/>
        <end position="348"/>
    </location>
</feature>
<keyword evidence="7" id="KW-1185">Reference proteome</keyword>
<dbReference type="InterPro" id="IPR004146">
    <property type="entry name" value="DC1"/>
</dbReference>
<evidence type="ECO:0000313" key="7">
    <source>
        <dbReference type="Proteomes" id="UP000295252"/>
    </source>
</evidence>
<evidence type="ECO:0000259" key="5">
    <source>
        <dbReference type="SMART" id="SM00249"/>
    </source>
</evidence>
<dbReference type="SMART" id="SM00249">
    <property type="entry name" value="PHD"/>
    <property type="match status" value="2"/>
</dbReference>
<accession>A0A068VI59</accession>
<evidence type="ECO:0000256" key="2">
    <source>
        <dbReference type="ARBA" id="ARBA00022737"/>
    </source>
</evidence>
<organism evidence="6 7">
    <name type="scientific">Coffea canephora</name>
    <name type="common">Robusta coffee</name>
    <dbReference type="NCBI Taxonomy" id="49390"/>
    <lineage>
        <taxon>Eukaryota</taxon>
        <taxon>Viridiplantae</taxon>
        <taxon>Streptophyta</taxon>
        <taxon>Embryophyta</taxon>
        <taxon>Tracheophyta</taxon>
        <taxon>Spermatophyta</taxon>
        <taxon>Magnoliopsida</taxon>
        <taxon>eudicotyledons</taxon>
        <taxon>Gunneridae</taxon>
        <taxon>Pentapetalae</taxon>
        <taxon>asterids</taxon>
        <taxon>lamiids</taxon>
        <taxon>Gentianales</taxon>
        <taxon>Rubiaceae</taxon>
        <taxon>Ixoroideae</taxon>
        <taxon>Gardenieae complex</taxon>
        <taxon>Bertiereae - Coffeeae clade</taxon>
        <taxon>Coffeeae</taxon>
        <taxon>Coffea</taxon>
    </lineage>
</organism>
<dbReference type="InterPro" id="IPR001965">
    <property type="entry name" value="Znf_PHD"/>
</dbReference>
<name>A0A068VI59_COFCA</name>
<keyword evidence="1" id="KW-0479">Metal-binding</keyword>
<dbReference type="Gramene" id="CDP20287">
    <property type="protein sequence ID" value="CDP20287"/>
    <property type="gene ID" value="GSCOC_T00002152001"/>
</dbReference>
<keyword evidence="2" id="KW-0677">Repeat</keyword>
<keyword evidence="3" id="KW-0863">Zinc-finger</keyword>
<dbReference type="EMBL" id="HG740160">
    <property type="protein sequence ID" value="CDP20287.1"/>
    <property type="molecule type" value="Genomic_DNA"/>
</dbReference>
<dbReference type="PANTHER" id="PTHR32410">
    <property type="entry name" value="CYSTEINE/HISTIDINE-RICH C1 DOMAIN FAMILY PROTEIN"/>
    <property type="match status" value="1"/>
</dbReference>
<reference evidence="7" key="1">
    <citation type="journal article" date="2014" name="Science">
        <title>The coffee genome provides insight into the convergent evolution of caffeine biosynthesis.</title>
        <authorList>
            <person name="Denoeud F."/>
            <person name="Carretero-Paulet L."/>
            <person name="Dereeper A."/>
            <person name="Droc G."/>
            <person name="Guyot R."/>
            <person name="Pietrella M."/>
            <person name="Zheng C."/>
            <person name="Alberti A."/>
            <person name="Anthony F."/>
            <person name="Aprea G."/>
            <person name="Aury J.M."/>
            <person name="Bento P."/>
            <person name="Bernard M."/>
            <person name="Bocs S."/>
            <person name="Campa C."/>
            <person name="Cenci A."/>
            <person name="Combes M.C."/>
            <person name="Crouzillat D."/>
            <person name="Da Silva C."/>
            <person name="Daddiego L."/>
            <person name="De Bellis F."/>
            <person name="Dussert S."/>
            <person name="Garsmeur O."/>
            <person name="Gayraud T."/>
            <person name="Guignon V."/>
            <person name="Jahn K."/>
            <person name="Jamilloux V."/>
            <person name="Joet T."/>
            <person name="Labadie K."/>
            <person name="Lan T."/>
            <person name="Leclercq J."/>
            <person name="Lepelley M."/>
            <person name="Leroy T."/>
            <person name="Li L.T."/>
            <person name="Librado P."/>
            <person name="Lopez L."/>
            <person name="Munoz A."/>
            <person name="Noel B."/>
            <person name="Pallavicini A."/>
            <person name="Perrotta G."/>
            <person name="Poncet V."/>
            <person name="Pot D."/>
            <person name="Priyono X."/>
            <person name="Rigoreau M."/>
            <person name="Rouard M."/>
            <person name="Rozas J."/>
            <person name="Tranchant-Dubreuil C."/>
            <person name="VanBuren R."/>
            <person name="Zhang Q."/>
            <person name="Andrade A.C."/>
            <person name="Argout X."/>
            <person name="Bertrand B."/>
            <person name="de Kochko A."/>
            <person name="Graziosi G."/>
            <person name="Henry R.J."/>
            <person name="Jayarama X."/>
            <person name="Ming R."/>
            <person name="Nagai C."/>
            <person name="Rounsley S."/>
            <person name="Sankoff D."/>
            <person name="Giuliano G."/>
            <person name="Albert V.A."/>
            <person name="Wincker P."/>
            <person name="Lashermes P."/>
        </authorList>
    </citation>
    <scope>NUCLEOTIDE SEQUENCE [LARGE SCALE GENOMIC DNA]</scope>
    <source>
        <strain evidence="7">cv. DH200-94</strain>
    </source>
</reference>
<dbReference type="AlphaFoldDB" id="A0A068VI59"/>
<evidence type="ECO:0000256" key="1">
    <source>
        <dbReference type="ARBA" id="ARBA00022723"/>
    </source>
</evidence>
<evidence type="ECO:0000256" key="3">
    <source>
        <dbReference type="ARBA" id="ARBA00022771"/>
    </source>
</evidence>
<dbReference type="Pfam" id="PF03107">
    <property type="entry name" value="C1_2"/>
    <property type="match status" value="2"/>
</dbReference>
<evidence type="ECO:0000313" key="6">
    <source>
        <dbReference type="EMBL" id="CDP20287.1"/>
    </source>
</evidence>
<dbReference type="OMA" id="KPAYECE"/>
<dbReference type="GO" id="GO:0008270">
    <property type="term" value="F:zinc ion binding"/>
    <property type="evidence" value="ECO:0007669"/>
    <property type="project" value="UniProtKB-KW"/>
</dbReference>
<keyword evidence="4" id="KW-0862">Zinc</keyword>
<dbReference type="FunCoup" id="A0A068VI59">
    <property type="interactions" value="65"/>
</dbReference>
<feature type="domain" description="Zinc finger PHD-type" evidence="5">
    <location>
        <begin position="106"/>
        <end position="171"/>
    </location>
</feature>
<dbReference type="SUPFAM" id="SSF57889">
    <property type="entry name" value="Cysteine-rich domain"/>
    <property type="match status" value="2"/>
</dbReference>
<evidence type="ECO:0000256" key="4">
    <source>
        <dbReference type="ARBA" id="ARBA00022833"/>
    </source>
</evidence>
<dbReference type="STRING" id="49390.A0A068VI59"/>
<protein>
    <submittedName>
        <fullName evidence="6">DH200=94 genomic scaffold, scaffold_1076</fullName>
    </submittedName>
</protein>
<dbReference type="Proteomes" id="UP000295252">
    <property type="component" value="Unassembled WGS sequence"/>
</dbReference>
<dbReference type="InterPro" id="IPR053192">
    <property type="entry name" value="Vacuole_Formation_Reg"/>
</dbReference>
<dbReference type="PANTHER" id="PTHR32410:SF216">
    <property type="entry name" value="PHORBOL-ESTER_DAG-TYPE DOMAIN-CONTAINING PROTEIN"/>
    <property type="match status" value="1"/>
</dbReference>
<dbReference type="InParanoid" id="A0A068VI59"/>
<dbReference type="PhylomeDB" id="A0A068VI59"/>
<proteinExistence type="predicted"/>
<gene>
    <name evidence="6" type="ORF">GSCOC_T00002152001</name>
</gene>
<sequence length="362" mass="41416">MLCLLEKDDEGQLSEDIEYPISGEQDQNVVKLSSRNAAQELIARFLLKEDEISSSNDSGKTNILEEISTNSHKKHPLVLSEKVQKLDEIKSTTSDDQEEAKALLLVCDVCIEPICSSDDLQYYACAECGYFVHLTCSKLPPELHIPKHPQHPFSLTCKPSAVGRFICRACRWWTNANYYQCKPCELSICIKCVSASMMTSSVKHNGHKKHHLTQFQSSDPIICTACGLQRSSFGFACEDCHFYVCYVCALLPPTTTQRWDKHPLLLIYPPYFEHPEEFYCVLCETEINPNCWMYHCHECDYSLHPLCVPQIGRFRHTKYGRSLNVNNHSHPLTHVPEAKYKSFCGSCNNKRLDWKPAYECES</sequence>
<dbReference type="OrthoDB" id="1884766at2759"/>
<dbReference type="InterPro" id="IPR046349">
    <property type="entry name" value="C1-like_sf"/>
</dbReference>